<dbReference type="Proteomes" id="UP001597440">
    <property type="component" value="Unassembled WGS sequence"/>
</dbReference>
<name>A0ABW5L356_9SPHI</name>
<dbReference type="Gene3D" id="3.40.1440.10">
    <property type="entry name" value="GIY-YIG endonuclease"/>
    <property type="match status" value="1"/>
</dbReference>
<protein>
    <submittedName>
        <fullName evidence="1">GIY-YIG nuclease family protein</fullName>
    </submittedName>
</protein>
<dbReference type="RefSeq" id="WP_210353106.1">
    <property type="nucleotide sequence ID" value="NZ_JAEQMU010000001.1"/>
</dbReference>
<evidence type="ECO:0000313" key="1">
    <source>
        <dbReference type="EMBL" id="MFD2554713.1"/>
    </source>
</evidence>
<organism evidence="1 2">
    <name type="scientific">Sphingobacterium tabacisoli</name>
    <dbReference type="NCBI Taxonomy" id="2044855"/>
    <lineage>
        <taxon>Bacteria</taxon>
        <taxon>Pseudomonadati</taxon>
        <taxon>Bacteroidota</taxon>
        <taxon>Sphingobacteriia</taxon>
        <taxon>Sphingobacteriales</taxon>
        <taxon>Sphingobacteriaceae</taxon>
        <taxon>Sphingobacterium</taxon>
    </lineage>
</organism>
<proteinExistence type="predicted"/>
<keyword evidence="2" id="KW-1185">Reference proteome</keyword>
<gene>
    <name evidence="1" type="ORF">ACFSQW_09955</name>
</gene>
<dbReference type="EMBL" id="JBHULD010000014">
    <property type="protein sequence ID" value="MFD2554713.1"/>
    <property type="molecule type" value="Genomic_DNA"/>
</dbReference>
<evidence type="ECO:0000313" key="2">
    <source>
        <dbReference type="Proteomes" id="UP001597440"/>
    </source>
</evidence>
<comment type="caution">
    <text evidence="1">The sequence shown here is derived from an EMBL/GenBank/DDBJ whole genome shotgun (WGS) entry which is preliminary data.</text>
</comment>
<reference evidence="2" key="1">
    <citation type="journal article" date="2019" name="Int. J. Syst. Evol. Microbiol.">
        <title>The Global Catalogue of Microorganisms (GCM) 10K type strain sequencing project: providing services to taxonomists for standard genome sequencing and annotation.</title>
        <authorList>
            <consortium name="The Broad Institute Genomics Platform"/>
            <consortium name="The Broad Institute Genome Sequencing Center for Infectious Disease"/>
            <person name="Wu L."/>
            <person name="Ma J."/>
        </authorList>
    </citation>
    <scope>NUCLEOTIDE SEQUENCE [LARGE SCALE GENOMIC DNA]</scope>
    <source>
        <strain evidence="2">KCTC 52298</strain>
    </source>
</reference>
<accession>A0ABW5L356</accession>
<dbReference type="InterPro" id="IPR035901">
    <property type="entry name" value="GIY-YIG_endonuc_sf"/>
</dbReference>
<sequence length="113" mass="13042">MKKHLIYIATDPNRAYVEAGYTQDLITQSANLQFHSSRNVGKLPKFNRIVHVEEFASFDSAQKRLMELTHFTRMQKERLIRKHNPNWLNLTSSSTAMSSHPALRVSHALMAAY</sequence>